<dbReference type="Proteomes" id="UP000576082">
    <property type="component" value="Unassembled WGS sequence"/>
</dbReference>
<accession>A0A7X9P200</accession>
<proteinExistence type="predicted"/>
<protein>
    <submittedName>
        <fullName evidence="1">Uncharacterized protein</fullName>
    </submittedName>
</protein>
<organism evidence="1 2">
    <name type="scientific">Flammeovirga aprica JL-4</name>
    <dbReference type="NCBI Taxonomy" id="694437"/>
    <lineage>
        <taxon>Bacteria</taxon>
        <taxon>Pseudomonadati</taxon>
        <taxon>Bacteroidota</taxon>
        <taxon>Cytophagia</taxon>
        <taxon>Cytophagales</taxon>
        <taxon>Flammeovirgaceae</taxon>
        <taxon>Flammeovirga</taxon>
    </lineage>
</organism>
<dbReference type="AlphaFoldDB" id="A0A7X9P200"/>
<keyword evidence="2" id="KW-1185">Reference proteome</keyword>
<sequence>MYKLEILYNGQYEALDINSDSITIKLQSSFLSLSTIDTTRTLPFSLPFTKKNKRLFSFFHIIDNYNKPERLKARLTSNNKTEEGELKVKYDNGIFDCTLFLGLGSISVQLKKSISDLDLPSFDLDPNDENKYYIMKNYYDVTTLDFGTRVREFVFYFKTWKGDSEPIETAAKVMFSIQESAQNSYITVENFVNIVNGQLENLEIGAICIKINDSNFGFEITDLSIKEIFHERNYLPITEQRELEHSTLFYRPFIETLDASSPPIENYYVTDMEDIFCLPVGKTEEHLDDAALGDNVNVKLLGGDIDRVVPGLYFTAVIKLFAEALGYNLQGDIYNEGVKDLMFWGDDITQTLKFDLVDMIEENTVGDFLKNYASIFNFQFYINGNDLIFTHRENEMSRNTDVINLDSCISSNNNSFFLEKIKSEFNLSFKNQTNSAIIKPSGVYYEVESIEIKFETVQSKTFTVFEKGKIGFAAKFLDSTPYTRFYTRLGGIVLSMNEEDTESVYNKFYKSYITRLYIEQERYKFKGRFNAVDYNLFVIDQKFIHKGHIFYPIECTLNQELLTFEITTIKER</sequence>
<evidence type="ECO:0000313" key="1">
    <source>
        <dbReference type="EMBL" id="NME67214.1"/>
    </source>
</evidence>
<dbReference type="EMBL" id="JABANE010000008">
    <property type="protein sequence ID" value="NME67214.1"/>
    <property type="molecule type" value="Genomic_DNA"/>
</dbReference>
<evidence type="ECO:0000313" key="2">
    <source>
        <dbReference type="Proteomes" id="UP000576082"/>
    </source>
</evidence>
<dbReference type="RefSeq" id="WP_169655401.1">
    <property type="nucleotide sequence ID" value="NZ_JABANE010000008.1"/>
</dbReference>
<gene>
    <name evidence="1" type="ORF">HHU12_04465</name>
</gene>
<reference evidence="1 2" key="1">
    <citation type="submission" date="2020-04" db="EMBL/GenBank/DDBJ databases">
        <title>Flammeovirga sp. SR4, a novel species isolated from seawater.</title>
        <authorList>
            <person name="Wang X."/>
        </authorList>
    </citation>
    <scope>NUCLEOTIDE SEQUENCE [LARGE SCALE GENOMIC DNA]</scope>
    <source>
        <strain evidence="1 2">ATCC 23126</strain>
    </source>
</reference>
<name>A0A7X9P200_9BACT</name>
<comment type="caution">
    <text evidence="1">The sequence shown here is derived from an EMBL/GenBank/DDBJ whole genome shotgun (WGS) entry which is preliminary data.</text>
</comment>